<accession>A0ACD0WSR1</accession>
<evidence type="ECO:0000313" key="2">
    <source>
        <dbReference type="Proteomes" id="UP000326582"/>
    </source>
</evidence>
<evidence type="ECO:0000313" key="1">
    <source>
        <dbReference type="EMBL" id="QFZ30211.1"/>
    </source>
</evidence>
<name>A0ACD0WSR1_CLALS</name>
<dbReference type="Proteomes" id="UP000326582">
    <property type="component" value="Chromosome 7"/>
</dbReference>
<organism evidence="1 2">
    <name type="scientific">Clavispora lusitaniae</name>
    <name type="common">Candida lusitaniae</name>
    <dbReference type="NCBI Taxonomy" id="36911"/>
    <lineage>
        <taxon>Eukaryota</taxon>
        <taxon>Fungi</taxon>
        <taxon>Dikarya</taxon>
        <taxon>Ascomycota</taxon>
        <taxon>Saccharomycotina</taxon>
        <taxon>Pichiomycetes</taxon>
        <taxon>Metschnikowiaceae</taxon>
        <taxon>Clavispora</taxon>
    </lineage>
</organism>
<gene>
    <name evidence="1" type="ORF">EJF14_70289</name>
</gene>
<proteinExistence type="predicted"/>
<dbReference type="EMBL" id="CP038490">
    <property type="protein sequence ID" value="QFZ30211.1"/>
    <property type="molecule type" value="Genomic_DNA"/>
</dbReference>
<reference evidence="2" key="1">
    <citation type="journal article" date="2019" name="MBio">
        <title>Comparative genomics for the elucidation of multidrug resistance (MDR) in Candida lusitaniae.</title>
        <authorList>
            <person name="Kannan A."/>
            <person name="Asner S.A."/>
            <person name="Trachsel E."/>
            <person name="Kelly S."/>
            <person name="Parker J."/>
            <person name="Sanglard D."/>
        </authorList>
    </citation>
    <scope>NUCLEOTIDE SEQUENCE [LARGE SCALE GENOMIC DNA]</scope>
    <source>
        <strain evidence="2">P1</strain>
    </source>
</reference>
<protein>
    <submittedName>
        <fullName evidence="1">A1 cistron-splicing factor</fullName>
    </submittedName>
</protein>
<sequence length="403" mass="45946">MERSAIWSLNCSLELIGMTFLIYRKFSTCIECVCISDIIARNSYTFLHIRNEMSRPPETTLVLSSREALNSNAVIGIDTQFLTVSDFLKGIKLIPAGMHLFHYSDSVDDGTSVRFGRWFECKGNDIIAVEFKDDACVFRYLTMVPENLGDLYQQMVEYPEDHKAWKSLVNFVDTEVVEEFCPHELPVSTSTPSREENMVLADILMAKNPKQKIDTQASEELRYTIIQGTVPGETHGKDLSAITRDALDRSWYLSQLFGHDLELLLGELQLCFVHFIVLGNLCSCTQWSNLLKLVSMSASFLYQNHTFADSFLQVLVAQLLKIPPEYISSTSNNSIVDIPVYLQTMENLYHVFGQSKAWETLRRVNAKLGFDLSFASKVDDDNFEVFDLEKYDENDEDAPMVVF</sequence>
<keyword evidence="2" id="KW-1185">Reference proteome</keyword>